<comment type="caution">
    <text evidence="1">The sequence shown here is derived from an EMBL/GenBank/DDBJ whole genome shotgun (WGS) entry which is preliminary data.</text>
</comment>
<keyword evidence="2" id="KW-1185">Reference proteome</keyword>
<dbReference type="AlphaFoldDB" id="A0A151ZEQ5"/>
<gene>
    <name evidence="1" type="ORF">DLAC_06418</name>
</gene>
<dbReference type="Proteomes" id="UP000076078">
    <property type="component" value="Unassembled WGS sequence"/>
</dbReference>
<proteinExistence type="predicted"/>
<name>A0A151ZEQ5_TIELA</name>
<evidence type="ECO:0000313" key="2">
    <source>
        <dbReference type="Proteomes" id="UP000076078"/>
    </source>
</evidence>
<protein>
    <submittedName>
        <fullName evidence="1">Uncharacterized protein</fullName>
    </submittedName>
</protein>
<dbReference type="InParanoid" id="A0A151ZEQ5"/>
<reference evidence="1 2" key="1">
    <citation type="submission" date="2015-12" db="EMBL/GenBank/DDBJ databases">
        <title>Dictyostelia acquired genes for synthesis and detection of signals that induce cell-type specialization by lateral gene transfer from prokaryotes.</title>
        <authorList>
            <person name="Gloeckner G."/>
            <person name="Schaap P."/>
        </authorList>
    </citation>
    <scope>NUCLEOTIDE SEQUENCE [LARGE SCALE GENOMIC DNA]</scope>
    <source>
        <strain evidence="1 2">TK</strain>
    </source>
</reference>
<organism evidence="1 2">
    <name type="scientific">Tieghemostelium lacteum</name>
    <name type="common">Slime mold</name>
    <name type="synonym">Dictyostelium lacteum</name>
    <dbReference type="NCBI Taxonomy" id="361077"/>
    <lineage>
        <taxon>Eukaryota</taxon>
        <taxon>Amoebozoa</taxon>
        <taxon>Evosea</taxon>
        <taxon>Eumycetozoa</taxon>
        <taxon>Dictyostelia</taxon>
        <taxon>Dictyosteliales</taxon>
        <taxon>Raperosteliaceae</taxon>
        <taxon>Tieghemostelium</taxon>
    </lineage>
</organism>
<dbReference type="OrthoDB" id="5086276at2759"/>
<evidence type="ECO:0000313" key="1">
    <source>
        <dbReference type="EMBL" id="KYQ92438.1"/>
    </source>
</evidence>
<dbReference type="EMBL" id="LODT01000029">
    <property type="protein sequence ID" value="KYQ92438.1"/>
    <property type="molecule type" value="Genomic_DNA"/>
</dbReference>
<sequence length="457" mass="52330">MDFYPHENPHISHTNENVHDANSIHTRKLKINLMYAPITEFRPKIFNIGNAAISFELKIPGYDDIYGGGVLDSQGILSKSVKLTERNTNTKQSFSFFSGPKITGAITLFLSGEHVTISEGIKESVKPGDPSDRDDYLTNRFDDVKYVIPINIAYDDNDNEIPIKYTFNGVQEKFSKISNKYIFGYVILNYVSIYITKLGYDRVGIVHAIVQKDNPSGTYSNNYRQSIILLDNDNVWLPSTILHEYGHHVMFSAGFYGMKSAGGDHFFCDPAQKNQDLMWTEGYATGFSLVMMDELELKHKDLGTSMNPYLNWRDGKEHWHQNLEYYYCDIADVELDEGRIAALIYDLYDGRKDSVDDTLVPKIMKDKKLRGKTTIQKEYFGDSNYKDDNEGSKITPYQLLIASMMDGYTGLFPYLTSILNSVKENQVHLQKTCRTFLYNKMPMWMLISCQSIPIPNN</sequence>
<accession>A0A151ZEQ5</accession>